<feature type="region of interest" description="Disordered" evidence="1">
    <location>
        <begin position="487"/>
        <end position="506"/>
    </location>
</feature>
<keyword evidence="3" id="KW-1185">Reference proteome</keyword>
<comment type="caution">
    <text evidence="2">The sequence shown here is derived from an EMBL/GenBank/DDBJ whole genome shotgun (WGS) entry which is preliminary data.</text>
</comment>
<dbReference type="PANTHER" id="PTHR13601:SF2">
    <property type="entry name" value="GAMETOGENETIN-BINDING PROTEIN 2"/>
    <property type="match status" value="1"/>
</dbReference>
<feature type="compositionally biased region" description="Acidic residues" evidence="1">
    <location>
        <begin position="439"/>
        <end position="455"/>
    </location>
</feature>
<feature type="compositionally biased region" description="Basic and acidic residues" evidence="1">
    <location>
        <begin position="281"/>
        <end position="296"/>
    </location>
</feature>
<feature type="compositionally biased region" description="Basic and acidic residues" evidence="1">
    <location>
        <begin position="608"/>
        <end position="657"/>
    </location>
</feature>
<organism evidence="2 3">
    <name type="scientific">Hondaea fermentalgiana</name>
    <dbReference type="NCBI Taxonomy" id="2315210"/>
    <lineage>
        <taxon>Eukaryota</taxon>
        <taxon>Sar</taxon>
        <taxon>Stramenopiles</taxon>
        <taxon>Bigyra</taxon>
        <taxon>Labyrinthulomycetes</taxon>
        <taxon>Thraustochytrida</taxon>
        <taxon>Thraustochytriidae</taxon>
        <taxon>Hondaea</taxon>
    </lineage>
</organism>
<feature type="compositionally biased region" description="Basic residues" evidence="1">
    <location>
        <begin position="581"/>
        <end position="594"/>
    </location>
</feature>
<feature type="compositionally biased region" description="Polar residues" evidence="1">
    <location>
        <begin position="673"/>
        <end position="684"/>
    </location>
</feature>
<dbReference type="Proteomes" id="UP000241890">
    <property type="component" value="Unassembled WGS sequence"/>
</dbReference>
<dbReference type="InParanoid" id="A0A2R5G032"/>
<feature type="compositionally biased region" description="Basic residues" evidence="1">
    <location>
        <begin position="254"/>
        <end position="272"/>
    </location>
</feature>
<evidence type="ECO:0000256" key="1">
    <source>
        <dbReference type="SAM" id="MobiDB-lite"/>
    </source>
</evidence>
<feature type="region of interest" description="Disordered" evidence="1">
    <location>
        <begin position="384"/>
        <end position="403"/>
    </location>
</feature>
<protein>
    <submittedName>
        <fullName evidence="2">Gametotin-binding protein 2</fullName>
    </submittedName>
</protein>
<feature type="compositionally biased region" description="Low complexity" evidence="1">
    <location>
        <begin position="695"/>
        <end position="713"/>
    </location>
</feature>
<dbReference type="GO" id="GO:0005737">
    <property type="term" value="C:cytoplasm"/>
    <property type="evidence" value="ECO:0007669"/>
    <property type="project" value="TreeGrafter"/>
</dbReference>
<proteinExistence type="predicted"/>
<accession>A0A2R5G032</accession>
<feature type="region of interest" description="Disordered" evidence="1">
    <location>
        <begin position="329"/>
        <end position="367"/>
    </location>
</feature>
<dbReference type="InterPro" id="IPR026073">
    <property type="entry name" value="GGNBP2"/>
</dbReference>
<feature type="compositionally biased region" description="Acidic residues" evidence="1">
    <location>
        <begin position="420"/>
        <end position="432"/>
    </location>
</feature>
<evidence type="ECO:0000313" key="2">
    <source>
        <dbReference type="EMBL" id="GBG24372.1"/>
    </source>
</evidence>
<dbReference type="EMBL" id="BEYU01000005">
    <property type="protein sequence ID" value="GBG24372.1"/>
    <property type="molecule type" value="Genomic_DNA"/>
</dbReference>
<feature type="region of interest" description="Disordered" evidence="1">
    <location>
        <begin position="574"/>
        <end position="745"/>
    </location>
</feature>
<feature type="region of interest" description="Disordered" evidence="1">
    <location>
        <begin position="247"/>
        <end position="314"/>
    </location>
</feature>
<dbReference type="PANTHER" id="PTHR13601">
    <property type="entry name" value="GAMETOGENETIN-BINDING PROTEIN 2"/>
    <property type="match status" value="1"/>
</dbReference>
<feature type="compositionally biased region" description="Acidic residues" evidence="1">
    <location>
        <begin position="297"/>
        <end position="314"/>
    </location>
</feature>
<evidence type="ECO:0000313" key="3">
    <source>
        <dbReference type="Proteomes" id="UP000241890"/>
    </source>
</evidence>
<feature type="region of interest" description="Disordered" evidence="1">
    <location>
        <begin position="416"/>
        <end position="455"/>
    </location>
</feature>
<feature type="compositionally biased region" description="Basic and acidic residues" evidence="1">
    <location>
        <begin position="336"/>
        <end position="352"/>
    </location>
</feature>
<dbReference type="AlphaFoldDB" id="A0A2R5G032"/>
<name>A0A2R5G032_9STRA</name>
<reference evidence="2 3" key="1">
    <citation type="submission" date="2017-12" db="EMBL/GenBank/DDBJ databases">
        <title>Sequencing, de novo assembly and annotation of complete genome of a new Thraustochytrid species, strain FCC1311.</title>
        <authorList>
            <person name="Sedici K."/>
            <person name="Godart F."/>
            <person name="Aiese Cigliano R."/>
            <person name="Sanseverino W."/>
            <person name="Barakat M."/>
            <person name="Ortet P."/>
            <person name="Marechal E."/>
            <person name="Cagnac O."/>
            <person name="Amato A."/>
        </authorList>
    </citation>
    <scope>NUCLEOTIDE SEQUENCE [LARGE SCALE GENOMIC DNA]</scope>
</reference>
<dbReference type="GO" id="GO:0005634">
    <property type="term" value="C:nucleus"/>
    <property type="evidence" value="ECO:0007669"/>
    <property type="project" value="TreeGrafter"/>
</dbReference>
<gene>
    <name evidence="2" type="ORF">FCC1311_005902</name>
</gene>
<feature type="compositionally biased region" description="Basic and acidic residues" evidence="1">
    <location>
        <begin position="393"/>
        <end position="403"/>
    </location>
</feature>
<sequence>MAALQRGKRRAWFLHHEETQVVDFVLKSNQVPADAEIVRGLEQVSKETASKCMKCKKSDMLELITKYNQDIGCSGCVRQLRQSLEGKGSCLTGLMGAIFEEYSDDTVCLSPRFQSNEDIGKVFAAFNSQAYFSNRKGSKRQRCPLHAANPRMDEPWIPFWDEIPDEVQENIARLDVHEMSDQLTEHLKQLYFCRDCRGNVLKALDLLVGFMHPYDLEDNEDDEYAPEYFRPFLLGGPDDTFWTASMAREASSRRERRRRRQHRQERRKNRKNAHADSTNKSCRDAGASRHESHGHESDEDADLGELDDVDDTDYPIDLDEYKVKTISPRSLTLQESDEHKHGDAPELEKPSPQEEIFSQSKAQREGKVDAATLLKRTGLDGAVSRASAGGRARLGEKRSSSEHSCDCWDCARARDRENADVDSEDDEYEDSDLLLLPDDLYDEDDNDDDVDGDDGDAEFPPLIPGSHLLVNLDDVIVLIQRAEEADARDELNRQSGGSSDRHAPTLKDGQMELLHCIGKVLLDRIRDTWIDQLCLARTCELLTWIAFSCMRTNLQSALQVQSEESLFMLLDSTDSKESKEKKKRKKKTNKKKKQQQQQQQQQQEEEAEKEKRKEELQELEREKEKEKEKEKLQQKKRDDDDAKASRDSEQEKQDAVRKAAAALKHSTPKWASPTGSGTSSNNWDQACEARLLEQLGAAPTPSASSPSLFSSLADGSPSSEGFSELNGAERDTPANGEGEGLTEDEIREAQMQLQRMMGSSSRAEFRENLRQKFYNLSSKTAH</sequence>